<protein>
    <submittedName>
        <fullName evidence="1">Uncharacterized protein</fullName>
    </submittedName>
</protein>
<proteinExistence type="predicted"/>
<reference evidence="1" key="1">
    <citation type="submission" date="2013-04" db="EMBL/GenBank/DDBJ databases">
        <authorList>
            <person name="Harkins D.M."/>
            <person name="Durkin A.S."/>
            <person name="Brinkac L.M."/>
            <person name="Haft D.H."/>
            <person name="Selengut J.D."/>
            <person name="Sanka R."/>
            <person name="DePew J."/>
            <person name="Purushe J."/>
            <person name="Galloway R.L."/>
            <person name="Vinetz J.M."/>
            <person name="Sutton G.G."/>
            <person name="Nierman W.C."/>
            <person name="Fouts D.E."/>
        </authorList>
    </citation>
    <scope>NUCLEOTIDE SEQUENCE [LARGE SCALE GENOMIC DNA]</scope>
    <source>
        <strain evidence="1">CDC</strain>
    </source>
</reference>
<dbReference type="RefSeq" id="WP_015681795.1">
    <property type="nucleotide sequence ID" value="NZ_AOGZ02000014.1"/>
</dbReference>
<sequence>MAKKRKPFLIERKFSLAMKQQRHFKKKFSTLLIFSILITQLNNCKLSFNNPRDPNSKSYWETWLWESYLNSLCTPNLKGTIRLGSGSSQVYAYDLLKLKNGNLVIFGATGEALQWNGSNTGKNYSYTTGTQFFVALINGKNFQMEWLDYLGVTATSFNSGISHTTHLAEFANGDFVVKAYVYSGQNSPTPISEKYNEDSMLFVRFNQNGNRIWQTYLDKSNESLEDAYSSIVIDQKDNVHFFFGTLSTGPDTTGFIEFPTPEQPSLGGSNIETGWVVMNGNGNPIRQKYILGDPNNTVSIRSAVLGPFQNILLSGISTGNIAGFPGHPYPNNSVLRPFTINLSIENFSAMNASYLGSNDPAQSNVILASLISGEDGFFGGGFYPGNFGNPIFPSVSEGYRSYLFFKTDWIGNPLWHTNVSTENEGVSDVFPATSYLPGNQFRVKLLGPETNKRYSSLSQIESGPGTNENQSLTVRLDQTGKFTKAYYETNATGAEYTVGIESKACEVCQGRLVRLDTVILSPSFTRYVEISTRPAVEEP</sequence>
<dbReference type="STRING" id="1218599.LEP1GSC195_3772"/>
<dbReference type="EMBL" id="AOGZ02000014">
    <property type="protein sequence ID" value="EOQ96453.1"/>
    <property type="molecule type" value="Genomic_DNA"/>
</dbReference>
<dbReference type="Proteomes" id="UP000013984">
    <property type="component" value="Unassembled WGS sequence"/>
</dbReference>
<accession>R9A2M1</accession>
<organism evidence="1 2">
    <name type="scientific">Leptospira wolbachii serovar Codice str. CDC</name>
    <dbReference type="NCBI Taxonomy" id="1218599"/>
    <lineage>
        <taxon>Bacteria</taxon>
        <taxon>Pseudomonadati</taxon>
        <taxon>Spirochaetota</taxon>
        <taxon>Spirochaetia</taxon>
        <taxon>Leptospirales</taxon>
        <taxon>Leptospiraceae</taxon>
        <taxon>Leptospira</taxon>
    </lineage>
</organism>
<gene>
    <name evidence="1" type="ORF">LEP1GSC195_3772</name>
</gene>
<dbReference type="AlphaFoldDB" id="R9A2M1"/>
<comment type="caution">
    <text evidence="1">The sequence shown here is derived from an EMBL/GenBank/DDBJ whole genome shotgun (WGS) entry which is preliminary data.</text>
</comment>
<name>R9A2M1_9LEPT</name>
<evidence type="ECO:0000313" key="1">
    <source>
        <dbReference type="EMBL" id="EOQ96453.1"/>
    </source>
</evidence>
<keyword evidence="2" id="KW-1185">Reference proteome</keyword>
<evidence type="ECO:0000313" key="2">
    <source>
        <dbReference type="Proteomes" id="UP000013984"/>
    </source>
</evidence>